<keyword evidence="7 10" id="KW-0472">Membrane</keyword>
<comment type="similarity">
    <text evidence="10 11">Belongs to the TonB-dependent receptor family.</text>
</comment>
<dbReference type="InterPro" id="IPR012910">
    <property type="entry name" value="Plug_dom"/>
</dbReference>
<dbReference type="InterPro" id="IPR000531">
    <property type="entry name" value="Beta-barrel_TonB"/>
</dbReference>
<feature type="domain" description="TonB-dependent receptor-like beta-barrel" evidence="13">
    <location>
        <begin position="258"/>
        <end position="713"/>
    </location>
</feature>
<evidence type="ECO:0000313" key="15">
    <source>
        <dbReference type="EMBL" id="MDC7789564.1"/>
    </source>
</evidence>
<feature type="region of interest" description="Disordered" evidence="12">
    <location>
        <begin position="304"/>
        <end position="337"/>
    </location>
</feature>
<evidence type="ECO:0000256" key="2">
    <source>
        <dbReference type="ARBA" id="ARBA00022448"/>
    </source>
</evidence>
<evidence type="ECO:0000259" key="13">
    <source>
        <dbReference type="Pfam" id="PF00593"/>
    </source>
</evidence>
<dbReference type="PROSITE" id="PS52016">
    <property type="entry name" value="TONB_DEPENDENT_REC_3"/>
    <property type="match status" value="1"/>
</dbReference>
<dbReference type="PANTHER" id="PTHR30069">
    <property type="entry name" value="TONB-DEPENDENT OUTER MEMBRANE RECEPTOR"/>
    <property type="match status" value="1"/>
</dbReference>
<dbReference type="Gene3D" id="2.40.170.20">
    <property type="entry name" value="TonB-dependent receptor, beta-barrel domain"/>
    <property type="match status" value="1"/>
</dbReference>
<accession>A0ABT5JIM0</accession>
<dbReference type="Proteomes" id="UP001165652">
    <property type="component" value="Unassembled WGS sequence"/>
</dbReference>
<evidence type="ECO:0000256" key="4">
    <source>
        <dbReference type="ARBA" id="ARBA00022692"/>
    </source>
</evidence>
<dbReference type="SUPFAM" id="SSF56935">
    <property type="entry name" value="Porins"/>
    <property type="match status" value="1"/>
</dbReference>
<feature type="domain" description="TonB-dependent receptor plug" evidence="14">
    <location>
        <begin position="87"/>
        <end position="198"/>
    </location>
</feature>
<keyword evidence="6 11" id="KW-0798">TonB box</keyword>
<keyword evidence="5" id="KW-0732">Signal</keyword>
<dbReference type="InterPro" id="IPR036942">
    <property type="entry name" value="Beta-barrel_TonB_sf"/>
</dbReference>
<dbReference type="Pfam" id="PF00593">
    <property type="entry name" value="TonB_dep_Rec_b-barrel"/>
    <property type="match status" value="1"/>
</dbReference>
<dbReference type="PANTHER" id="PTHR30069:SF29">
    <property type="entry name" value="HEMOGLOBIN AND HEMOGLOBIN-HAPTOGLOBIN-BINDING PROTEIN 1-RELATED"/>
    <property type="match status" value="1"/>
</dbReference>
<evidence type="ECO:0000256" key="6">
    <source>
        <dbReference type="ARBA" id="ARBA00023077"/>
    </source>
</evidence>
<sequence>MPTESLLSWSCPTACATTPGIPPRRALTAAVSALALTAALGLGATDALAQSAAPGATVTLDELVVEAAGGQPGAPATTTEAEARRRLEATPGGTAVVDHRRLEARSDVSIADSLNIVPGVIANSFLGGNDQPKIHIRGSGQQTNPTERGLLILQDGLPLNRADGSYIVGLIDPRMADFFEVYRGYTANRLGATVLGGAINFVSPTGSGSPGAEVSVEGGSYGYVRTQVQGGARKGDYDAFVQYSYGQRDGYRTWNGSDRTVFSANAGAKINENISTRLFVGYTDLGFEIPGPLSWNRMMADPTQAAPGVQAGGAEPGPNALRDKPRRDTEQARVGSRTTATFGEHVFDLALGYTYTDDTFRFPVGTGYRITEGGDFTTSARYAYRPDKTAALPLFETTAMYVVGSADRTYANNLRGSRTTTYGTNELEAQTLSVWSGFNVPVGAFTISPALSYMMATRDNTDTWGLATRPRITNAATGATGSVAATDTSFSRSYDAVNPSLAVLYHVAPNNVVFAAVSRTFEAPTFDDLLEATGGTPNASPTGFKTLDLKGQSSITAETGFRGAWDRFAWDVVTYYSWLENELIRTSNAAGGNASTENADRTRHFGVELGGSVRLTDQLLARVTYTFQDFRFSDDVLYGDNRIAGAPRHFFLGALRYTVDPRLWVEGEVQWVPDDVPVDNAGTLFSEAFAVVNARAQYKHDATWSGYVEVRNIFDTTYAASTLALGRASRADQAAFLPGDGRAVYGGIKARF</sequence>
<comment type="subcellular location">
    <subcellularLocation>
        <location evidence="1 10">Cell outer membrane</location>
        <topology evidence="1 10">Multi-pass membrane protein</topology>
    </subcellularLocation>
</comment>
<keyword evidence="16" id="KW-1185">Reference proteome</keyword>
<organism evidence="15 16">
    <name type="scientific">Rhodoplanes tepidamans</name>
    <name type="common">Rhodoplanes cryptolactis</name>
    <dbReference type="NCBI Taxonomy" id="200616"/>
    <lineage>
        <taxon>Bacteria</taxon>
        <taxon>Pseudomonadati</taxon>
        <taxon>Pseudomonadota</taxon>
        <taxon>Alphaproteobacteria</taxon>
        <taxon>Hyphomicrobiales</taxon>
        <taxon>Nitrobacteraceae</taxon>
        <taxon>Rhodoplanes</taxon>
    </lineage>
</organism>
<evidence type="ECO:0000256" key="12">
    <source>
        <dbReference type="SAM" id="MobiDB-lite"/>
    </source>
</evidence>
<keyword evidence="8 15" id="KW-0675">Receptor</keyword>
<evidence type="ECO:0000259" key="14">
    <source>
        <dbReference type="Pfam" id="PF07715"/>
    </source>
</evidence>
<evidence type="ECO:0000313" key="16">
    <source>
        <dbReference type="Proteomes" id="UP001165652"/>
    </source>
</evidence>
<reference evidence="15" key="1">
    <citation type="journal article" date="2023" name="Microbiol Resour">
        <title>Genome Sequences of Rhodoplanes serenus and Two Thermotolerant Strains, Rhodoplanes tepidamans and 'Rhodoplanes cryptolactis,' Further Refine the Genus.</title>
        <authorList>
            <person name="Rayyan A.A."/>
            <person name="Kyndt J.A."/>
        </authorList>
    </citation>
    <scope>NUCLEOTIDE SEQUENCE</scope>
    <source>
        <strain evidence="15">DSM 9987</strain>
    </source>
</reference>
<keyword evidence="4 10" id="KW-0812">Transmembrane</keyword>
<keyword evidence="9 10" id="KW-0998">Cell outer membrane</keyword>
<evidence type="ECO:0000256" key="8">
    <source>
        <dbReference type="ARBA" id="ARBA00023170"/>
    </source>
</evidence>
<evidence type="ECO:0000256" key="1">
    <source>
        <dbReference type="ARBA" id="ARBA00004571"/>
    </source>
</evidence>
<dbReference type="RefSeq" id="WP_272780386.1">
    <property type="nucleotide sequence ID" value="NZ_JAQQLI010000079.1"/>
</dbReference>
<dbReference type="EMBL" id="JAQQLI010000079">
    <property type="protein sequence ID" value="MDC7789564.1"/>
    <property type="molecule type" value="Genomic_DNA"/>
</dbReference>
<evidence type="ECO:0000256" key="9">
    <source>
        <dbReference type="ARBA" id="ARBA00023237"/>
    </source>
</evidence>
<comment type="caution">
    <text evidence="15">The sequence shown here is derived from an EMBL/GenBank/DDBJ whole genome shotgun (WGS) entry which is preliminary data.</text>
</comment>
<dbReference type="InterPro" id="IPR037066">
    <property type="entry name" value="Plug_dom_sf"/>
</dbReference>
<reference evidence="15" key="2">
    <citation type="submission" date="2023-02" db="EMBL/GenBank/DDBJ databases">
        <authorList>
            <person name="Rayyan A."/>
            <person name="Meyer T."/>
            <person name="Kyndt J.A."/>
        </authorList>
    </citation>
    <scope>NUCLEOTIDE SEQUENCE</scope>
    <source>
        <strain evidence="15">DSM 9987</strain>
    </source>
</reference>
<evidence type="ECO:0000256" key="7">
    <source>
        <dbReference type="ARBA" id="ARBA00023136"/>
    </source>
</evidence>
<proteinExistence type="inferred from homology"/>
<gene>
    <name evidence="15" type="ORF">PQJ73_28120</name>
</gene>
<keyword evidence="3 10" id="KW-1134">Transmembrane beta strand</keyword>
<dbReference type="Gene3D" id="2.170.130.10">
    <property type="entry name" value="TonB-dependent receptor, plug domain"/>
    <property type="match status" value="1"/>
</dbReference>
<dbReference type="CDD" id="cd01347">
    <property type="entry name" value="ligand_gated_channel"/>
    <property type="match status" value="1"/>
</dbReference>
<keyword evidence="2 10" id="KW-0813">Transport</keyword>
<feature type="compositionally biased region" description="Basic and acidic residues" evidence="12">
    <location>
        <begin position="321"/>
        <end position="331"/>
    </location>
</feature>
<evidence type="ECO:0000256" key="11">
    <source>
        <dbReference type="RuleBase" id="RU003357"/>
    </source>
</evidence>
<evidence type="ECO:0000256" key="3">
    <source>
        <dbReference type="ARBA" id="ARBA00022452"/>
    </source>
</evidence>
<name>A0ABT5JIM0_RHOTP</name>
<dbReference type="InterPro" id="IPR039426">
    <property type="entry name" value="TonB-dep_rcpt-like"/>
</dbReference>
<evidence type="ECO:0000256" key="10">
    <source>
        <dbReference type="PROSITE-ProRule" id="PRU01360"/>
    </source>
</evidence>
<dbReference type="Pfam" id="PF07715">
    <property type="entry name" value="Plug"/>
    <property type="match status" value="1"/>
</dbReference>
<protein>
    <submittedName>
        <fullName evidence="15">TonB-dependent receptor</fullName>
    </submittedName>
</protein>
<evidence type="ECO:0000256" key="5">
    <source>
        <dbReference type="ARBA" id="ARBA00022729"/>
    </source>
</evidence>